<dbReference type="EMBL" id="JAHRHY010000012">
    <property type="protein sequence ID" value="KAG9065108.1"/>
    <property type="molecule type" value="Genomic_DNA"/>
</dbReference>
<dbReference type="CDD" id="cd00067">
    <property type="entry name" value="GAL4"/>
    <property type="match status" value="1"/>
</dbReference>
<feature type="compositionally biased region" description="Low complexity" evidence="1">
    <location>
        <begin position="172"/>
        <end position="215"/>
    </location>
</feature>
<proteinExistence type="predicted"/>
<dbReference type="GO" id="GO:0000981">
    <property type="term" value="F:DNA-binding transcription factor activity, RNA polymerase II-specific"/>
    <property type="evidence" value="ECO:0007669"/>
    <property type="project" value="InterPro"/>
</dbReference>
<evidence type="ECO:0000256" key="1">
    <source>
        <dbReference type="SAM" id="MobiDB-lite"/>
    </source>
</evidence>
<feature type="compositionally biased region" description="Low complexity" evidence="1">
    <location>
        <begin position="85"/>
        <end position="105"/>
    </location>
</feature>
<dbReference type="PROSITE" id="PS50048">
    <property type="entry name" value="ZN2_CY6_FUNGAL_2"/>
    <property type="match status" value="1"/>
</dbReference>
<dbReference type="Pfam" id="PF00172">
    <property type="entry name" value="Zn_clus"/>
    <property type="match status" value="1"/>
</dbReference>
<evidence type="ECO:0000259" key="2">
    <source>
        <dbReference type="PROSITE" id="PS50048"/>
    </source>
</evidence>
<organism evidence="3 4">
    <name type="scientific">Linnemannia hyalina</name>
    <dbReference type="NCBI Taxonomy" id="64524"/>
    <lineage>
        <taxon>Eukaryota</taxon>
        <taxon>Fungi</taxon>
        <taxon>Fungi incertae sedis</taxon>
        <taxon>Mucoromycota</taxon>
        <taxon>Mortierellomycotina</taxon>
        <taxon>Mortierellomycetes</taxon>
        <taxon>Mortierellales</taxon>
        <taxon>Mortierellaceae</taxon>
        <taxon>Linnemannia</taxon>
    </lineage>
</organism>
<feature type="compositionally biased region" description="Low complexity" evidence="1">
    <location>
        <begin position="251"/>
        <end position="267"/>
    </location>
</feature>
<accession>A0A9P8BRC4</accession>
<name>A0A9P8BRC4_9FUNG</name>
<sequence>MNMDTNKANQAAASAASQAAAVARQKRLKAGTACTNCRKKKLRCTGTPNCARCVTHKLDCVVDEALFLKTNSAKSLFAKTAAGTRLSTSLSSSNNNINASSSTSAQRLDQQKHAHPYHPVSHSKHQQQQFPHPSDPYYPRDHGSSSSGGSGDEMMDAIRHDPYSFHTDRRMSGSSMTSLSSLSPGPSSPSTFGHNSYPPLGSSSSSSNYYPKTNSGSRTNATTADASQTSAGKASKSRPPAPTISIPNAGATESYSSPSTSSAPVTASKKRASKDQGSTKLKQKRTNSKAAADTSSTGPGLDADPCSPTFPLQDSSKSTKKNGEQKSVVSTMSLDGHGQQ</sequence>
<reference evidence="3" key="1">
    <citation type="submission" date="2021-06" db="EMBL/GenBank/DDBJ databases">
        <title>Genome Sequence of Mortierella hyaline Strain SCG-10, a Cold-Adapted, Nitrate-Reducing Fungus Isolated from Soil in Minnesota, USA.</title>
        <authorList>
            <person name="Aldossari N."/>
        </authorList>
    </citation>
    <scope>NUCLEOTIDE SEQUENCE</scope>
    <source>
        <strain evidence="3">SCG-10</strain>
    </source>
</reference>
<dbReference type="PROSITE" id="PS00463">
    <property type="entry name" value="ZN2_CY6_FUNGAL_1"/>
    <property type="match status" value="1"/>
</dbReference>
<dbReference type="Proteomes" id="UP000707451">
    <property type="component" value="Unassembled WGS sequence"/>
</dbReference>
<feature type="compositionally biased region" description="Basic residues" evidence="1">
    <location>
        <begin position="113"/>
        <end position="125"/>
    </location>
</feature>
<feature type="compositionally biased region" description="Polar residues" evidence="1">
    <location>
        <begin position="325"/>
        <end position="340"/>
    </location>
</feature>
<protein>
    <recommendedName>
        <fullName evidence="2">Zn(2)-C6 fungal-type domain-containing protein</fullName>
    </recommendedName>
</protein>
<dbReference type="SMART" id="SM00066">
    <property type="entry name" value="GAL4"/>
    <property type="match status" value="1"/>
</dbReference>
<dbReference type="SUPFAM" id="SSF57701">
    <property type="entry name" value="Zn2/Cys6 DNA-binding domain"/>
    <property type="match status" value="1"/>
</dbReference>
<evidence type="ECO:0000313" key="3">
    <source>
        <dbReference type="EMBL" id="KAG9065108.1"/>
    </source>
</evidence>
<feature type="domain" description="Zn(2)-C6 fungal-type" evidence="2">
    <location>
        <begin position="33"/>
        <end position="62"/>
    </location>
</feature>
<dbReference type="OrthoDB" id="2123952at2759"/>
<feature type="region of interest" description="Disordered" evidence="1">
    <location>
        <begin position="85"/>
        <end position="340"/>
    </location>
</feature>
<dbReference type="Gene3D" id="4.10.240.10">
    <property type="entry name" value="Zn(2)-C6 fungal-type DNA-binding domain"/>
    <property type="match status" value="1"/>
</dbReference>
<evidence type="ECO:0000313" key="4">
    <source>
        <dbReference type="Proteomes" id="UP000707451"/>
    </source>
</evidence>
<comment type="caution">
    <text evidence="3">The sequence shown here is derived from an EMBL/GenBank/DDBJ whole genome shotgun (WGS) entry which is preliminary data.</text>
</comment>
<feature type="compositionally biased region" description="Basic and acidic residues" evidence="1">
    <location>
        <begin position="156"/>
        <end position="171"/>
    </location>
</feature>
<dbReference type="InterPro" id="IPR001138">
    <property type="entry name" value="Zn2Cys6_DnaBD"/>
</dbReference>
<keyword evidence="4" id="KW-1185">Reference proteome</keyword>
<gene>
    <name evidence="3" type="ORF">KI688_002429</name>
</gene>
<dbReference type="InterPro" id="IPR036864">
    <property type="entry name" value="Zn2-C6_fun-type_DNA-bd_sf"/>
</dbReference>
<dbReference type="GO" id="GO:0008270">
    <property type="term" value="F:zinc ion binding"/>
    <property type="evidence" value="ECO:0007669"/>
    <property type="project" value="InterPro"/>
</dbReference>
<feature type="compositionally biased region" description="Polar residues" evidence="1">
    <location>
        <begin position="216"/>
        <end position="232"/>
    </location>
</feature>
<dbReference type="AlphaFoldDB" id="A0A9P8BRC4"/>